<keyword evidence="4" id="KW-1185">Reference proteome</keyword>
<dbReference type="SUPFAM" id="SSF159245">
    <property type="entry name" value="AttH-like"/>
    <property type="match status" value="1"/>
</dbReference>
<dbReference type="Pfam" id="PF25581">
    <property type="entry name" value="AsqO_C"/>
    <property type="match status" value="1"/>
</dbReference>
<dbReference type="InterPro" id="IPR057722">
    <property type="entry name" value="AsqO/PenF-like_C"/>
</dbReference>
<comment type="caution">
    <text evidence="3">The sequence shown here is derived from an EMBL/GenBank/DDBJ whole genome shotgun (WGS) entry which is preliminary data.</text>
</comment>
<dbReference type="Pfam" id="PF24137">
    <property type="entry name" value="DA_N"/>
    <property type="match status" value="1"/>
</dbReference>
<evidence type="ECO:0000313" key="3">
    <source>
        <dbReference type="EMBL" id="KAL1853992.1"/>
    </source>
</evidence>
<organism evidence="3 4">
    <name type="scientific">Diaporthe australafricana</name>
    <dbReference type="NCBI Taxonomy" id="127596"/>
    <lineage>
        <taxon>Eukaryota</taxon>
        <taxon>Fungi</taxon>
        <taxon>Dikarya</taxon>
        <taxon>Ascomycota</taxon>
        <taxon>Pezizomycotina</taxon>
        <taxon>Sordariomycetes</taxon>
        <taxon>Sordariomycetidae</taxon>
        <taxon>Diaporthales</taxon>
        <taxon>Diaporthaceae</taxon>
        <taxon>Diaporthe</taxon>
    </lineage>
</organism>
<dbReference type="InterPro" id="IPR056402">
    <property type="entry name" value="DA_N"/>
</dbReference>
<gene>
    <name evidence="3" type="ORF">Daus18300_011582</name>
</gene>
<evidence type="ECO:0000259" key="1">
    <source>
        <dbReference type="Pfam" id="PF24137"/>
    </source>
</evidence>
<accession>A0ABR3W608</accession>
<evidence type="ECO:0000313" key="4">
    <source>
        <dbReference type="Proteomes" id="UP001583177"/>
    </source>
</evidence>
<protein>
    <recommendedName>
        <fullName evidence="5">Hydroxyneurosporene synthase</fullName>
    </recommendedName>
</protein>
<proteinExistence type="predicted"/>
<dbReference type="Proteomes" id="UP001583177">
    <property type="component" value="Unassembled WGS sequence"/>
</dbReference>
<evidence type="ECO:0008006" key="5">
    <source>
        <dbReference type="Google" id="ProtNLM"/>
    </source>
</evidence>
<evidence type="ECO:0000259" key="2">
    <source>
        <dbReference type="Pfam" id="PF25581"/>
    </source>
</evidence>
<dbReference type="EMBL" id="JAWRVE010000143">
    <property type="protein sequence ID" value="KAL1853992.1"/>
    <property type="molecule type" value="Genomic_DNA"/>
</dbReference>
<name>A0ABR3W608_9PEZI</name>
<reference evidence="3 4" key="1">
    <citation type="journal article" date="2024" name="IMA Fungus">
        <title>IMA Genome - F19 : A genome assembly and annotation guide to empower mycologists, including annotated draft genome sequences of Ceratocystis pirilliformis, Diaporthe australafricana, Fusarium ophioides, Paecilomyces lecythidis, and Sporothrix stenoceras.</title>
        <authorList>
            <person name="Aylward J."/>
            <person name="Wilson A.M."/>
            <person name="Visagie C.M."/>
            <person name="Spraker J."/>
            <person name="Barnes I."/>
            <person name="Buitendag C."/>
            <person name="Ceriani C."/>
            <person name="Del Mar Angel L."/>
            <person name="du Plessis D."/>
            <person name="Fuchs T."/>
            <person name="Gasser K."/>
            <person name="Kramer D."/>
            <person name="Li W."/>
            <person name="Munsamy K."/>
            <person name="Piso A."/>
            <person name="Price J.L."/>
            <person name="Sonnekus B."/>
            <person name="Thomas C."/>
            <person name="van der Nest A."/>
            <person name="van Dijk A."/>
            <person name="van Heerden A."/>
            <person name="van Vuuren N."/>
            <person name="Yilmaz N."/>
            <person name="Duong T.A."/>
            <person name="van der Merwe N.A."/>
            <person name="Wingfield M.J."/>
            <person name="Wingfield B.D."/>
        </authorList>
    </citation>
    <scope>NUCLEOTIDE SEQUENCE [LARGE SCALE GENOMIC DNA]</scope>
    <source>
        <strain evidence="3 4">CMW 18300</strain>
    </source>
</reference>
<feature type="domain" description="Diels-Alderase N-terminal" evidence="1">
    <location>
        <begin position="5"/>
        <end position="173"/>
    </location>
</feature>
<feature type="domain" description="AsqO/PenF-like C-terminal" evidence="2">
    <location>
        <begin position="182"/>
        <end position="311"/>
    </location>
</feature>
<sequence>MKGRWYFDAVSSSSNASIIAVLYNNGPQSFLNKHFDGPVSLSITGLFPNGSVINREVPATGAVIKTDRSGISAEWKDTGVSFSGSNLARGEVTYTLNIDSSDILGIEGSITWKSLAPPHYPCSLDKLGADERFMPHVGWSNAIPDATVNVDLTLNGTETVGFDDGIGYHDKNWGDQALWFSASQWYWGHGRLGPYSIVFLDSLDWTAREYATGYVTEVGRVMEVSCAPSSVVARPWGYNSEYPPTNASGPIEGLGLQFQLGDGSKFLANYTSETVLVAAPSGRYLRTIGTVEGGMEGGQKYTGRMIFEQFAFIPAEAPTEI</sequence>